<organism evidence="2">
    <name type="scientific">Arundo donax</name>
    <name type="common">Giant reed</name>
    <name type="synonym">Donax arundinaceus</name>
    <dbReference type="NCBI Taxonomy" id="35708"/>
    <lineage>
        <taxon>Eukaryota</taxon>
        <taxon>Viridiplantae</taxon>
        <taxon>Streptophyta</taxon>
        <taxon>Embryophyta</taxon>
        <taxon>Tracheophyta</taxon>
        <taxon>Spermatophyta</taxon>
        <taxon>Magnoliopsida</taxon>
        <taxon>Liliopsida</taxon>
        <taxon>Poales</taxon>
        <taxon>Poaceae</taxon>
        <taxon>PACMAD clade</taxon>
        <taxon>Arundinoideae</taxon>
        <taxon>Arundineae</taxon>
        <taxon>Arundo</taxon>
    </lineage>
</organism>
<dbReference type="AlphaFoldDB" id="A0A0A9DQF4"/>
<protein>
    <submittedName>
        <fullName evidence="2">Uncharacterized protein</fullName>
    </submittedName>
</protein>
<reference evidence="2" key="2">
    <citation type="journal article" date="2015" name="Data Brief">
        <title>Shoot transcriptome of the giant reed, Arundo donax.</title>
        <authorList>
            <person name="Barrero R.A."/>
            <person name="Guerrero F.D."/>
            <person name="Moolhuijzen P."/>
            <person name="Goolsby J.A."/>
            <person name="Tidwell J."/>
            <person name="Bellgard S.E."/>
            <person name="Bellgard M.I."/>
        </authorList>
    </citation>
    <scope>NUCLEOTIDE SEQUENCE</scope>
    <source>
        <tissue evidence="2">Shoot tissue taken approximately 20 cm above the soil surface</tissue>
    </source>
</reference>
<feature type="region of interest" description="Disordered" evidence="1">
    <location>
        <begin position="29"/>
        <end position="68"/>
    </location>
</feature>
<accession>A0A0A9DQF4</accession>
<proteinExistence type="predicted"/>
<sequence>MAYNAATHHSSRSPLPLLLVEAAPWEKERMPATDATAPASISAARPSAQAPTLQVTMSASRRMGPGSAALDATASRALGAPGKRAILDWLTAARERW</sequence>
<name>A0A0A9DQF4_ARUDO</name>
<evidence type="ECO:0000313" key="2">
    <source>
        <dbReference type="EMBL" id="JAD90809.1"/>
    </source>
</evidence>
<reference evidence="2" key="1">
    <citation type="submission" date="2014-09" db="EMBL/GenBank/DDBJ databases">
        <authorList>
            <person name="Magalhaes I.L.F."/>
            <person name="Oliveira U."/>
            <person name="Santos F.R."/>
            <person name="Vidigal T.H.D.A."/>
            <person name="Brescovit A.D."/>
            <person name="Santos A.J."/>
        </authorList>
    </citation>
    <scope>NUCLEOTIDE SEQUENCE</scope>
    <source>
        <tissue evidence="2">Shoot tissue taken approximately 20 cm above the soil surface</tissue>
    </source>
</reference>
<evidence type="ECO:0000256" key="1">
    <source>
        <dbReference type="SAM" id="MobiDB-lite"/>
    </source>
</evidence>
<dbReference type="EMBL" id="GBRH01207086">
    <property type="protein sequence ID" value="JAD90809.1"/>
    <property type="molecule type" value="Transcribed_RNA"/>
</dbReference>
<feature type="compositionally biased region" description="Low complexity" evidence="1">
    <location>
        <begin position="32"/>
        <end position="51"/>
    </location>
</feature>